<keyword evidence="5 6" id="KW-0472">Membrane</keyword>
<dbReference type="AlphaFoldDB" id="A0A1W1YSS7"/>
<dbReference type="GO" id="GO:0005886">
    <property type="term" value="C:plasma membrane"/>
    <property type="evidence" value="ECO:0007669"/>
    <property type="project" value="InterPro"/>
</dbReference>
<evidence type="ECO:0000256" key="1">
    <source>
        <dbReference type="ARBA" id="ARBA00022475"/>
    </source>
</evidence>
<dbReference type="GO" id="GO:0015221">
    <property type="term" value="F:lipopolysaccharide transmembrane transporter activity"/>
    <property type="evidence" value="ECO:0007669"/>
    <property type="project" value="InterPro"/>
</dbReference>
<evidence type="ECO:0000256" key="3">
    <source>
        <dbReference type="ARBA" id="ARBA00022692"/>
    </source>
</evidence>
<dbReference type="EMBL" id="FWXI01000002">
    <property type="protein sequence ID" value="SMC38768.1"/>
    <property type="molecule type" value="Genomic_DNA"/>
</dbReference>
<protein>
    <submittedName>
        <fullName evidence="7">LPS export ABC transporter protein LptC</fullName>
    </submittedName>
</protein>
<dbReference type="Gene3D" id="2.60.450.10">
    <property type="entry name" value="Lipopolysaccharide (LPS) transport protein A like domain"/>
    <property type="match status" value="1"/>
</dbReference>
<evidence type="ECO:0000256" key="6">
    <source>
        <dbReference type="SAM" id="Phobius"/>
    </source>
</evidence>
<gene>
    <name evidence="7" type="ORF">SAMN04488500_102127</name>
</gene>
<dbReference type="GO" id="GO:0030288">
    <property type="term" value="C:outer membrane-bounded periplasmic space"/>
    <property type="evidence" value="ECO:0007669"/>
    <property type="project" value="TreeGrafter"/>
</dbReference>
<evidence type="ECO:0000313" key="7">
    <source>
        <dbReference type="EMBL" id="SMC38768.1"/>
    </source>
</evidence>
<evidence type="ECO:0000256" key="2">
    <source>
        <dbReference type="ARBA" id="ARBA00022519"/>
    </source>
</evidence>
<dbReference type="Proteomes" id="UP000192738">
    <property type="component" value="Unassembled WGS sequence"/>
</dbReference>
<organism evidence="7 8">
    <name type="scientific">Sporomusa malonica</name>
    <dbReference type="NCBI Taxonomy" id="112901"/>
    <lineage>
        <taxon>Bacteria</taxon>
        <taxon>Bacillati</taxon>
        <taxon>Bacillota</taxon>
        <taxon>Negativicutes</taxon>
        <taxon>Selenomonadales</taxon>
        <taxon>Sporomusaceae</taxon>
        <taxon>Sporomusa</taxon>
    </lineage>
</organism>
<dbReference type="NCBIfam" id="TIGR04409">
    <property type="entry name" value="LptC_YrbK"/>
    <property type="match status" value="1"/>
</dbReference>
<dbReference type="GO" id="GO:0017089">
    <property type="term" value="F:glycolipid transfer activity"/>
    <property type="evidence" value="ECO:0007669"/>
    <property type="project" value="TreeGrafter"/>
</dbReference>
<sequence length="186" mass="19603">MTKKMYVGIACAVLILAGGLYYLFWGGTSGDASTDPQAAPVQPANITFAGSSIVEEQDGKKLWELSAETIEADVNGKVVYLNNLKGIFYQDNGSKIDIIAKRATLDTKTHDISMQGDVKATASDGAVFTAAEARWSGEPQGFTGTGGVSLTRNGTIITGDNIITDAKMEKVKVFGKAKVITGGMTQ</sequence>
<accession>A0A1W1YSS7</accession>
<dbReference type="InterPro" id="IPR026265">
    <property type="entry name" value="LptC"/>
</dbReference>
<reference evidence="7 8" key="1">
    <citation type="submission" date="2017-04" db="EMBL/GenBank/DDBJ databases">
        <authorList>
            <person name="Afonso C.L."/>
            <person name="Miller P.J."/>
            <person name="Scott M.A."/>
            <person name="Spackman E."/>
            <person name="Goraichik I."/>
            <person name="Dimitrov K.M."/>
            <person name="Suarez D.L."/>
            <person name="Swayne D.E."/>
        </authorList>
    </citation>
    <scope>NUCLEOTIDE SEQUENCE [LARGE SCALE GENOMIC DNA]</scope>
    <source>
        <strain evidence="7 8">DSM 5090</strain>
    </source>
</reference>
<evidence type="ECO:0000313" key="8">
    <source>
        <dbReference type="Proteomes" id="UP000192738"/>
    </source>
</evidence>
<feature type="transmembrane region" description="Helical" evidence="6">
    <location>
        <begin position="6"/>
        <end position="24"/>
    </location>
</feature>
<dbReference type="Pfam" id="PF06835">
    <property type="entry name" value="LptC"/>
    <property type="match status" value="1"/>
</dbReference>
<evidence type="ECO:0000256" key="5">
    <source>
        <dbReference type="ARBA" id="ARBA00023136"/>
    </source>
</evidence>
<dbReference type="STRING" id="112901.SAMN04488500_102127"/>
<dbReference type="RefSeq" id="WP_084574037.1">
    <property type="nucleotide sequence ID" value="NZ_CP155572.1"/>
</dbReference>
<dbReference type="InterPro" id="IPR052363">
    <property type="entry name" value="LPS_export_LptC"/>
</dbReference>
<dbReference type="PANTHER" id="PTHR37481:SF1">
    <property type="entry name" value="LIPOPOLYSACCHARIDE EXPORT SYSTEM PROTEIN LPTC"/>
    <property type="match status" value="1"/>
</dbReference>
<dbReference type="PANTHER" id="PTHR37481">
    <property type="entry name" value="LIPOPOLYSACCHARIDE EXPORT SYSTEM PROTEIN LPTC"/>
    <property type="match status" value="1"/>
</dbReference>
<dbReference type="OrthoDB" id="1629081at2"/>
<dbReference type="InterPro" id="IPR010664">
    <property type="entry name" value="LipoPS_assembly_LptC-rel"/>
</dbReference>
<keyword evidence="2" id="KW-0997">Cell inner membrane</keyword>
<keyword evidence="4 6" id="KW-1133">Transmembrane helix</keyword>
<keyword evidence="3 6" id="KW-0812">Transmembrane</keyword>
<evidence type="ECO:0000256" key="4">
    <source>
        <dbReference type="ARBA" id="ARBA00022989"/>
    </source>
</evidence>
<keyword evidence="8" id="KW-1185">Reference proteome</keyword>
<proteinExistence type="predicted"/>
<keyword evidence="1" id="KW-1003">Cell membrane</keyword>
<name>A0A1W1YSS7_9FIRM</name>